<reference evidence="3 4" key="1">
    <citation type="submission" date="2019-08" db="EMBL/GenBank/DDBJ databases">
        <title>Genome sequencing of Paenibacillus faecis DSM 23593(T).</title>
        <authorList>
            <person name="Kook J.-K."/>
            <person name="Park S.-N."/>
            <person name="Lim Y.K."/>
        </authorList>
    </citation>
    <scope>NUCLEOTIDE SEQUENCE [LARGE SCALE GENOMIC DNA]</scope>
    <source>
        <strain evidence="3 4">DSM 23593</strain>
    </source>
</reference>
<proteinExistence type="predicted"/>
<protein>
    <submittedName>
        <fullName evidence="3">Extracellular solute-binding protein</fullName>
    </submittedName>
</protein>
<keyword evidence="2" id="KW-0732">Signal</keyword>
<dbReference type="PROSITE" id="PS51257">
    <property type="entry name" value="PROKAR_LIPOPROTEIN"/>
    <property type="match status" value="1"/>
</dbReference>
<evidence type="ECO:0000313" key="4">
    <source>
        <dbReference type="Proteomes" id="UP000325218"/>
    </source>
</evidence>
<dbReference type="RefSeq" id="WP_148455164.1">
    <property type="nucleotide sequence ID" value="NZ_VSDO01000004.1"/>
</dbReference>
<feature type="region of interest" description="Disordered" evidence="1">
    <location>
        <begin position="32"/>
        <end position="52"/>
    </location>
</feature>
<feature type="compositionally biased region" description="Low complexity" evidence="1">
    <location>
        <begin position="42"/>
        <end position="51"/>
    </location>
</feature>
<feature type="signal peptide" evidence="2">
    <location>
        <begin position="1"/>
        <end position="26"/>
    </location>
</feature>
<name>A0A5D0CQE1_9BACL</name>
<accession>A0A5D0CQE1</accession>
<dbReference type="OrthoDB" id="2498957at2"/>
<dbReference type="SUPFAM" id="SSF53850">
    <property type="entry name" value="Periplasmic binding protein-like II"/>
    <property type="match status" value="1"/>
</dbReference>
<keyword evidence="4" id="KW-1185">Reference proteome</keyword>
<evidence type="ECO:0000313" key="3">
    <source>
        <dbReference type="EMBL" id="TYA11385.1"/>
    </source>
</evidence>
<evidence type="ECO:0000256" key="2">
    <source>
        <dbReference type="SAM" id="SignalP"/>
    </source>
</evidence>
<dbReference type="AlphaFoldDB" id="A0A5D0CQE1"/>
<gene>
    <name evidence="3" type="ORF">FRY98_19740</name>
</gene>
<dbReference type="EMBL" id="VSDO01000004">
    <property type="protein sequence ID" value="TYA11385.1"/>
    <property type="molecule type" value="Genomic_DNA"/>
</dbReference>
<sequence>MKATQWLSIRRIMVLSLCIVLMAVTAACSKGEGNSGNGGNAQGSNASSGGNAKDGYDKKLKISLASTIKLEKPDVLDNEFHKYWSDKFNLEWDYNYVEWDSWPEKLRLWINSGDLPDVASWNYVHGDAINYIEQGLLYKLPDDWKERWPNVAAAYKQTGLGEKLEELTGGTYVLPKPVYFENKPADPLLNQIGVIGLRKDWAKAVGFELKDAYTVGELMEYARLLKEKDPGKVGNKLVPISFDINDSLTNIIMANSAHSRVESAFYKGADGKYQWGPANEETLNALKQYQAAYKEGLLSPEFYTWKSQEASQKFSINGVAGITSIGGLASYRQDIDTRMRENLGLDSSEVVHTAIVLGDDGKYRNLEQANFWSSIIFSPNISKEKFERVMDLMDYSISQEGQLLLNMGFEGKDWKYDENKELVSLLPEGTTLEKKYPSRFEGLYLLGDDFSVVNPAIKKEFRERAVKHYQDKAKLSTEGGAMAEYDWDVQLYDSKAKNQAGFDYATEYTNLILQEGDLEANWKAWVNSKMSLVQPVLDELNSLKK</sequence>
<dbReference type="Gene3D" id="3.40.190.10">
    <property type="entry name" value="Periplasmic binding protein-like II"/>
    <property type="match status" value="2"/>
</dbReference>
<dbReference type="Proteomes" id="UP000325218">
    <property type="component" value="Unassembled WGS sequence"/>
</dbReference>
<organism evidence="3 4">
    <name type="scientific">Paenibacillus faecis</name>
    <dbReference type="NCBI Taxonomy" id="862114"/>
    <lineage>
        <taxon>Bacteria</taxon>
        <taxon>Bacillati</taxon>
        <taxon>Bacillota</taxon>
        <taxon>Bacilli</taxon>
        <taxon>Bacillales</taxon>
        <taxon>Paenibacillaceae</taxon>
        <taxon>Paenibacillus</taxon>
    </lineage>
</organism>
<comment type="caution">
    <text evidence="3">The sequence shown here is derived from an EMBL/GenBank/DDBJ whole genome shotgun (WGS) entry which is preliminary data.</text>
</comment>
<evidence type="ECO:0000256" key="1">
    <source>
        <dbReference type="SAM" id="MobiDB-lite"/>
    </source>
</evidence>
<feature type="chain" id="PRO_5038363257" evidence="2">
    <location>
        <begin position="27"/>
        <end position="545"/>
    </location>
</feature>